<keyword evidence="2" id="KW-1185">Reference proteome</keyword>
<dbReference type="EMBL" id="JBHLUE010000026">
    <property type="protein sequence ID" value="MFC0567535.1"/>
    <property type="molecule type" value="Genomic_DNA"/>
</dbReference>
<organism evidence="1 2">
    <name type="scientific">Plantactinospora siamensis</name>
    <dbReference type="NCBI Taxonomy" id="555372"/>
    <lineage>
        <taxon>Bacteria</taxon>
        <taxon>Bacillati</taxon>
        <taxon>Actinomycetota</taxon>
        <taxon>Actinomycetes</taxon>
        <taxon>Micromonosporales</taxon>
        <taxon>Micromonosporaceae</taxon>
        <taxon>Plantactinospora</taxon>
    </lineage>
</organism>
<dbReference type="Proteomes" id="UP001589894">
    <property type="component" value="Unassembled WGS sequence"/>
</dbReference>
<gene>
    <name evidence="1" type="ORF">ACFFHU_25785</name>
</gene>
<evidence type="ECO:0000313" key="2">
    <source>
        <dbReference type="Proteomes" id="UP001589894"/>
    </source>
</evidence>
<accession>A0ABV6P3D3</accession>
<dbReference type="RefSeq" id="WP_377342840.1">
    <property type="nucleotide sequence ID" value="NZ_JBHLUE010000026.1"/>
</dbReference>
<reference evidence="1 2" key="1">
    <citation type="submission" date="2024-09" db="EMBL/GenBank/DDBJ databases">
        <authorList>
            <person name="Sun Q."/>
            <person name="Mori K."/>
        </authorList>
    </citation>
    <scope>NUCLEOTIDE SEQUENCE [LARGE SCALE GENOMIC DNA]</scope>
    <source>
        <strain evidence="1 2">TBRC 2205</strain>
    </source>
</reference>
<name>A0ABV6P3D3_9ACTN</name>
<sequence length="46" mass="5108">MVEGTLAILGSPTEREQRISPDIAAVLSRRPRPFAAWAARNIDAFR</sequence>
<proteinExistence type="predicted"/>
<comment type="caution">
    <text evidence="1">The sequence shown here is derived from an EMBL/GenBank/DDBJ whole genome shotgun (WGS) entry which is preliminary data.</text>
</comment>
<evidence type="ECO:0000313" key="1">
    <source>
        <dbReference type="EMBL" id="MFC0567535.1"/>
    </source>
</evidence>
<protein>
    <submittedName>
        <fullName evidence="1">Uncharacterized protein</fullName>
    </submittedName>
</protein>